<evidence type="ECO:0000313" key="2">
    <source>
        <dbReference type="EMBL" id="GJT13729.1"/>
    </source>
</evidence>
<comment type="caution">
    <text evidence="2">The sequence shown here is derived from an EMBL/GenBank/DDBJ whole genome shotgun (WGS) entry which is preliminary data.</text>
</comment>
<evidence type="ECO:0000313" key="3">
    <source>
        <dbReference type="Proteomes" id="UP001151760"/>
    </source>
</evidence>
<feature type="region of interest" description="Disordered" evidence="1">
    <location>
        <begin position="1"/>
        <end position="74"/>
    </location>
</feature>
<evidence type="ECO:0000256" key="1">
    <source>
        <dbReference type="SAM" id="MobiDB-lite"/>
    </source>
</evidence>
<organism evidence="2 3">
    <name type="scientific">Tanacetum coccineum</name>
    <dbReference type="NCBI Taxonomy" id="301880"/>
    <lineage>
        <taxon>Eukaryota</taxon>
        <taxon>Viridiplantae</taxon>
        <taxon>Streptophyta</taxon>
        <taxon>Embryophyta</taxon>
        <taxon>Tracheophyta</taxon>
        <taxon>Spermatophyta</taxon>
        <taxon>Magnoliopsida</taxon>
        <taxon>eudicotyledons</taxon>
        <taxon>Gunneridae</taxon>
        <taxon>Pentapetalae</taxon>
        <taxon>asterids</taxon>
        <taxon>campanulids</taxon>
        <taxon>Asterales</taxon>
        <taxon>Asteraceae</taxon>
        <taxon>Asteroideae</taxon>
        <taxon>Anthemideae</taxon>
        <taxon>Anthemidinae</taxon>
        <taxon>Tanacetum</taxon>
    </lineage>
</organism>
<accession>A0ABQ5BHM0</accession>
<gene>
    <name evidence="2" type="ORF">Tco_0860771</name>
</gene>
<feature type="compositionally biased region" description="Acidic residues" evidence="1">
    <location>
        <begin position="33"/>
        <end position="65"/>
    </location>
</feature>
<proteinExistence type="predicted"/>
<dbReference type="Proteomes" id="UP001151760">
    <property type="component" value="Unassembled WGS sequence"/>
</dbReference>
<name>A0ABQ5BHM0_9ASTR</name>
<protein>
    <recommendedName>
        <fullName evidence="4">Retrotransposon gag domain-containing protein</fullName>
    </recommendedName>
</protein>
<reference evidence="2" key="2">
    <citation type="submission" date="2022-01" db="EMBL/GenBank/DDBJ databases">
        <authorList>
            <person name="Yamashiro T."/>
            <person name="Shiraishi A."/>
            <person name="Satake H."/>
            <person name="Nakayama K."/>
        </authorList>
    </citation>
    <scope>NUCLEOTIDE SEQUENCE</scope>
</reference>
<keyword evidence="3" id="KW-1185">Reference proteome</keyword>
<sequence>MLPLPHTPLSLGYIVDSDLEDESEDGPTNYPVDEGDDDDDDDSFGDDADDEDKEKAFEEEEEEEEHLAPANSTIVSPVVDLVPFVEETKPFETNESAATPPPPAYRTTARMSVQSQAPIPFPSKAEVARLLAILTPPSLLTPLSSPLPQIPSPPLLIPSPPLPPPPSPLLLNPLLTVGKSSSAAAARPTSGYREDYGFIGTLDANLRHDRAQSMGCSMAVHNELQAYQTHTQIQDTRISSREALVTTLVSQTTSLQTQLIAALGRIDTLEAWELAHTDDPEDADSYRVADALAEHDADRSRNGDDSHDSGSDGRRRMPIARERKSSQVCHLYPTRECFDVVELPREIKKLEIKIWNLKVNGTDVESYTQRFQELALLCGRMFPDESDKDAIEFATELIDQKIRTLGERHIENKRKCEV</sequence>
<evidence type="ECO:0008006" key="4">
    <source>
        <dbReference type="Google" id="ProtNLM"/>
    </source>
</evidence>
<dbReference type="EMBL" id="BQNB010013254">
    <property type="protein sequence ID" value="GJT13729.1"/>
    <property type="molecule type" value="Genomic_DNA"/>
</dbReference>
<reference evidence="2" key="1">
    <citation type="journal article" date="2022" name="Int. J. Mol. Sci.">
        <title>Draft Genome of Tanacetum Coccineum: Genomic Comparison of Closely Related Tanacetum-Family Plants.</title>
        <authorList>
            <person name="Yamashiro T."/>
            <person name="Shiraishi A."/>
            <person name="Nakayama K."/>
            <person name="Satake H."/>
        </authorList>
    </citation>
    <scope>NUCLEOTIDE SEQUENCE</scope>
</reference>
<feature type="region of interest" description="Disordered" evidence="1">
    <location>
        <begin position="293"/>
        <end position="320"/>
    </location>
</feature>